<dbReference type="PROSITE" id="PS50052">
    <property type="entry name" value="GUANYLATE_KINASE_2"/>
    <property type="match status" value="1"/>
</dbReference>
<dbReference type="GO" id="GO:0005829">
    <property type="term" value="C:cytosol"/>
    <property type="evidence" value="ECO:0007669"/>
    <property type="project" value="TreeGrafter"/>
</dbReference>
<keyword evidence="3" id="KW-0418">Kinase</keyword>
<evidence type="ECO:0000256" key="1">
    <source>
        <dbReference type="ARBA" id="ARBA00005790"/>
    </source>
</evidence>
<gene>
    <name evidence="5" type="ORF">MNOR_LOCUS20139</name>
</gene>
<keyword evidence="2" id="KW-0808">Transferase</keyword>
<comment type="similarity">
    <text evidence="1">Belongs to the guanylate kinase family.</text>
</comment>
<accession>A0AAV2R2R9</accession>
<dbReference type="Proteomes" id="UP001497623">
    <property type="component" value="Unassembled WGS sequence"/>
</dbReference>
<dbReference type="InterPro" id="IPR008144">
    <property type="entry name" value="Guanylate_kin-like_dom"/>
</dbReference>
<evidence type="ECO:0000256" key="3">
    <source>
        <dbReference type="ARBA" id="ARBA00022777"/>
    </source>
</evidence>
<dbReference type="PANTHER" id="PTHR23117:SF13">
    <property type="entry name" value="GUANYLATE KINASE"/>
    <property type="match status" value="1"/>
</dbReference>
<organism evidence="5 6">
    <name type="scientific">Meganyctiphanes norvegica</name>
    <name type="common">Northern krill</name>
    <name type="synonym">Thysanopoda norvegica</name>
    <dbReference type="NCBI Taxonomy" id="48144"/>
    <lineage>
        <taxon>Eukaryota</taxon>
        <taxon>Metazoa</taxon>
        <taxon>Ecdysozoa</taxon>
        <taxon>Arthropoda</taxon>
        <taxon>Crustacea</taxon>
        <taxon>Multicrustacea</taxon>
        <taxon>Malacostraca</taxon>
        <taxon>Eumalacostraca</taxon>
        <taxon>Eucarida</taxon>
        <taxon>Euphausiacea</taxon>
        <taxon>Euphausiidae</taxon>
        <taxon>Meganyctiphanes</taxon>
    </lineage>
</organism>
<dbReference type="SMART" id="SM00072">
    <property type="entry name" value="GuKc"/>
    <property type="match status" value="1"/>
</dbReference>
<protein>
    <recommendedName>
        <fullName evidence="4">Guanylate kinase-like domain-containing protein</fullName>
    </recommendedName>
</protein>
<evidence type="ECO:0000313" key="6">
    <source>
        <dbReference type="Proteomes" id="UP001497623"/>
    </source>
</evidence>
<evidence type="ECO:0000313" key="5">
    <source>
        <dbReference type="EMBL" id="CAL4113526.1"/>
    </source>
</evidence>
<evidence type="ECO:0000259" key="4">
    <source>
        <dbReference type="PROSITE" id="PS50052"/>
    </source>
</evidence>
<feature type="domain" description="Guanylate kinase-like" evidence="4">
    <location>
        <begin position="1"/>
        <end position="109"/>
    </location>
</feature>
<dbReference type="AlphaFoldDB" id="A0AAV2R2R9"/>
<comment type="caution">
    <text evidence="5">The sequence shown here is derived from an EMBL/GenBank/DDBJ whole genome shotgun (WGS) entry which is preliminary data.</text>
</comment>
<keyword evidence="6" id="KW-1185">Reference proteome</keyword>
<name>A0AAV2R2R9_MEGNR</name>
<dbReference type="Gene3D" id="3.40.50.300">
    <property type="entry name" value="P-loop containing nucleotide triphosphate hydrolases"/>
    <property type="match status" value="1"/>
</dbReference>
<dbReference type="InterPro" id="IPR027417">
    <property type="entry name" value="P-loop_NTPase"/>
</dbReference>
<evidence type="ECO:0000256" key="2">
    <source>
        <dbReference type="ARBA" id="ARBA00022679"/>
    </source>
</evidence>
<reference evidence="5 6" key="1">
    <citation type="submission" date="2024-05" db="EMBL/GenBank/DDBJ databases">
        <authorList>
            <person name="Wallberg A."/>
        </authorList>
    </citation>
    <scope>NUCLEOTIDE SEQUENCE [LARGE SCALE GENOMIC DNA]</scope>
</reference>
<dbReference type="Pfam" id="PF00625">
    <property type="entry name" value="Guanylate_kin"/>
    <property type="match status" value="1"/>
</dbReference>
<sequence>GNFYGTSKKAVQDVLDSGKICILDIDMQGVIQIKATDMNPNCVFIKPPSWEDLEKRLRGRGTESEESLAKRLNTAKKELEWGETPGTFSKIIVNDDVEIAYGELKKFMLPGIQSISNGTNGEA</sequence>
<dbReference type="EMBL" id="CAXKWB010015369">
    <property type="protein sequence ID" value="CAL4113526.1"/>
    <property type="molecule type" value="Genomic_DNA"/>
</dbReference>
<dbReference type="GO" id="GO:0004385">
    <property type="term" value="F:GMP kinase activity"/>
    <property type="evidence" value="ECO:0007669"/>
    <property type="project" value="TreeGrafter"/>
</dbReference>
<dbReference type="SUPFAM" id="SSF52540">
    <property type="entry name" value="P-loop containing nucleoside triphosphate hydrolases"/>
    <property type="match status" value="1"/>
</dbReference>
<dbReference type="PANTHER" id="PTHR23117">
    <property type="entry name" value="GUANYLATE KINASE-RELATED"/>
    <property type="match status" value="1"/>
</dbReference>
<feature type="non-terminal residue" evidence="5">
    <location>
        <position position="1"/>
    </location>
</feature>
<dbReference type="InterPro" id="IPR008145">
    <property type="entry name" value="GK/Ca_channel_bsu"/>
</dbReference>
<proteinExistence type="inferred from homology"/>